<protein>
    <submittedName>
        <fullName evidence="2">Uncharacterized protein</fullName>
    </submittedName>
</protein>
<name>A0A3E1K8I8_9GAMM</name>
<dbReference type="OrthoDB" id="5741597at2"/>
<organism evidence="2 3">
    <name type="scientific">Wenzhouxiangella sediminis</name>
    <dbReference type="NCBI Taxonomy" id="1792836"/>
    <lineage>
        <taxon>Bacteria</taxon>
        <taxon>Pseudomonadati</taxon>
        <taxon>Pseudomonadota</taxon>
        <taxon>Gammaproteobacteria</taxon>
        <taxon>Chromatiales</taxon>
        <taxon>Wenzhouxiangellaceae</taxon>
        <taxon>Wenzhouxiangella</taxon>
    </lineage>
</organism>
<proteinExistence type="predicted"/>
<evidence type="ECO:0000313" key="2">
    <source>
        <dbReference type="EMBL" id="RFF30358.1"/>
    </source>
</evidence>
<evidence type="ECO:0000256" key="1">
    <source>
        <dbReference type="SAM" id="Phobius"/>
    </source>
</evidence>
<dbReference type="RefSeq" id="WP_116650725.1">
    <property type="nucleotide sequence ID" value="NZ_QUZK01000036.1"/>
</dbReference>
<sequence>MWIFRKLFGPIQRFLERRRFPTLFLILAALFGANLVIPDAIPLIDELIMLVATVIVGAFRERRKGDKGDKESAESGE</sequence>
<dbReference type="EMBL" id="QUZK01000036">
    <property type="protein sequence ID" value="RFF30358.1"/>
    <property type="molecule type" value="Genomic_DNA"/>
</dbReference>
<comment type="caution">
    <text evidence="2">The sequence shown here is derived from an EMBL/GenBank/DDBJ whole genome shotgun (WGS) entry which is preliminary data.</text>
</comment>
<accession>A0A3E1K8I8</accession>
<dbReference type="AlphaFoldDB" id="A0A3E1K8I8"/>
<keyword evidence="3" id="KW-1185">Reference proteome</keyword>
<dbReference type="InterPro" id="IPR046119">
    <property type="entry name" value="DUF6116"/>
</dbReference>
<reference evidence="2 3" key="1">
    <citation type="submission" date="2018-08" db="EMBL/GenBank/DDBJ databases">
        <title>Wenzhouxiangella salilacus sp. nov., a novel bacterium isolated from a saline lake in Xinjiang Province, China.</title>
        <authorList>
            <person name="Han S."/>
        </authorList>
    </citation>
    <scope>NUCLEOTIDE SEQUENCE [LARGE SCALE GENOMIC DNA]</scope>
    <source>
        <strain evidence="2 3">XDB06</strain>
    </source>
</reference>
<feature type="transmembrane region" description="Helical" evidence="1">
    <location>
        <begin position="43"/>
        <end position="60"/>
    </location>
</feature>
<keyword evidence="1" id="KW-0472">Membrane</keyword>
<keyword evidence="1" id="KW-0812">Transmembrane</keyword>
<dbReference type="Pfam" id="PF19611">
    <property type="entry name" value="DUF6116"/>
    <property type="match status" value="1"/>
</dbReference>
<gene>
    <name evidence="2" type="ORF">DZC52_08575</name>
</gene>
<feature type="transmembrane region" description="Helical" evidence="1">
    <location>
        <begin position="20"/>
        <end position="37"/>
    </location>
</feature>
<evidence type="ECO:0000313" key="3">
    <source>
        <dbReference type="Proteomes" id="UP000260351"/>
    </source>
</evidence>
<dbReference type="Proteomes" id="UP000260351">
    <property type="component" value="Unassembled WGS sequence"/>
</dbReference>
<keyword evidence="1" id="KW-1133">Transmembrane helix</keyword>